<protein>
    <recommendedName>
        <fullName evidence="2">DNA alkylation repair enzyme</fullName>
    </recommendedName>
</protein>
<reference evidence="1" key="1">
    <citation type="submission" date="2018-05" db="EMBL/GenBank/DDBJ databases">
        <authorList>
            <person name="Lanie J.A."/>
            <person name="Ng W.-L."/>
            <person name="Kazmierczak K.M."/>
            <person name="Andrzejewski T.M."/>
            <person name="Davidsen T.M."/>
            <person name="Wayne K.J."/>
            <person name="Tettelin H."/>
            <person name="Glass J.I."/>
            <person name="Rusch D."/>
            <person name="Podicherti R."/>
            <person name="Tsui H.-C.T."/>
            <person name="Winkler M.E."/>
        </authorList>
    </citation>
    <scope>NUCLEOTIDE SEQUENCE</scope>
</reference>
<dbReference type="Pfam" id="PF08713">
    <property type="entry name" value="DNA_alkylation"/>
    <property type="match status" value="1"/>
</dbReference>
<dbReference type="CDD" id="cd06561">
    <property type="entry name" value="AlkD_like"/>
    <property type="match status" value="1"/>
</dbReference>
<dbReference type="PANTHER" id="PTHR34070">
    <property type="entry name" value="ARMADILLO-TYPE FOLD"/>
    <property type="match status" value="1"/>
</dbReference>
<dbReference type="PANTHER" id="PTHR34070:SF1">
    <property type="entry name" value="DNA ALKYLATION REPAIR PROTEIN"/>
    <property type="match status" value="1"/>
</dbReference>
<evidence type="ECO:0000313" key="1">
    <source>
        <dbReference type="EMBL" id="SVC66225.1"/>
    </source>
</evidence>
<evidence type="ECO:0008006" key="2">
    <source>
        <dbReference type="Google" id="ProtNLM"/>
    </source>
</evidence>
<accession>A0A382P0V5</accession>
<gene>
    <name evidence="1" type="ORF">METZ01_LOCUS319079</name>
</gene>
<name>A0A382P0V5_9ZZZZ</name>
<dbReference type="InterPro" id="IPR016024">
    <property type="entry name" value="ARM-type_fold"/>
</dbReference>
<dbReference type="SUPFAM" id="SSF48371">
    <property type="entry name" value="ARM repeat"/>
    <property type="match status" value="1"/>
</dbReference>
<sequence>MSEQTQHILKELCEIGDSEIAAHSQRFFKTGRGEYGEGDRFLGIRMPQIRKRVREHRSILLEDVLELLKSPFHEARLLALLVLVSKYGLAGKDQERETIYRDYLTHTEYINNWDLVDCSAEHIVGSHLLEKDRSPLRGLVGSESLWERRIGVMSTFHFIKRGDFSETLVLAELLLGDPQDLVHKAVGWMLREVGNRNRALEEEFLSRHYRNMPRTMLRYAIEKFPETERQAYIRGTVNSNS</sequence>
<organism evidence="1">
    <name type="scientific">marine metagenome</name>
    <dbReference type="NCBI Taxonomy" id="408172"/>
    <lineage>
        <taxon>unclassified sequences</taxon>
        <taxon>metagenomes</taxon>
        <taxon>ecological metagenomes</taxon>
    </lineage>
</organism>
<proteinExistence type="predicted"/>
<dbReference type="InterPro" id="IPR014825">
    <property type="entry name" value="DNA_alkylation"/>
</dbReference>
<dbReference type="EMBL" id="UINC01103672">
    <property type="protein sequence ID" value="SVC66225.1"/>
    <property type="molecule type" value="Genomic_DNA"/>
</dbReference>
<dbReference type="Gene3D" id="1.25.10.90">
    <property type="match status" value="1"/>
</dbReference>
<dbReference type="AlphaFoldDB" id="A0A382P0V5"/>